<dbReference type="InterPro" id="IPR035979">
    <property type="entry name" value="RBD_domain_sf"/>
</dbReference>
<evidence type="ECO:0000259" key="8">
    <source>
        <dbReference type="PROSITE" id="PS50102"/>
    </source>
</evidence>
<keyword evidence="1" id="KW-0723">Serine/threonine-protein kinase</keyword>
<dbReference type="CDD" id="cd00590">
    <property type="entry name" value="RRM_SF"/>
    <property type="match status" value="1"/>
</dbReference>
<keyword evidence="4" id="KW-0694">RNA-binding</keyword>
<dbReference type="InterPro" id="IPR051681">
    <property type="entry name" value="Ser/Thr_Kinases-Pseudokinases"/>
</dbReference>
<dbReference type="InterPro" id="IPR008271">
    <property type="entry name" value="Ser/Thr_kinase_AS"/>
</dbReference>
<dbReference type="InterPro" id="IPR001245">
    <property type="entry name" value="Ser-Thr/Tyr_kinase_cat_dom"/>
</dbReference>
<comment type="caution">
    <text evidence="9">The sequence shown here is derived from an EMBL/GenBank/DDBJ whole genome shotgun (WGS) entry which is preliminary data.</text>
</comment>
<feature type="transmembrane region" description="Helical" evidence="6">
    <location>
        <begin position="428"/>
        <end position="449"/>
    </location>
</feature>
<dbReference type="PROSITE" id="PS50011">
    <property type="entry name" value="PROTEIN_KINASE_DOM"/>
    <property type="match status" value="1"/>
</dbReference>
<reference evidence="9 10" key="1">
    <citation type="submission" date="2024-01" db="EMBL/GenBank/DDBJ databases">
        <title>A draft genome for the cacao thread blight pathogen Marasmiellus scandens.</title>
        <authorList>
            <person name="Baruah I.K."/>
            <person name="Leung J."/>
            <person name="Bukari Y."/>
            <person name="Amoako-Attah I."/>
            <person name="Meinhardt L.W."/>
            <person name="Bailey B.A."/>
            <person name="Cohen S.P."/>
        </authorList>
    </citation>
    <scope>NUCLEOTIDE SEQUENCE [LARGE SCALE GENOMIC DNA]</scope>
    <source>
        <strain evidence="9 10">GH-19</strain>
    </source>
</reference>
<dbReference type="InterPro" id="IPR017441">
    <property type="entry name" value="Protein_kinase_ATP_BS"/>
</dbReference>
<dbReference type="SUPFAM" id="SSF54928">
    <property type="entry name" value="RNA-binding domain, RBD"/>
    <property type="match status" value="1"/>
</dbReference>
<feature type="domain" description="Protein kinase" evidence="7">
    <location>
        <begin position="110"/>
        <end position="382"/>
    </location>
</feature>
<gene>
    <name evidence="9" type="ORF">VKT23_007447</name>
</gene>
<keyword evidence="3 5" id="KW-0067">ATP-binding</keyword>
<evidence type="ECO:0000256" key="3">
    <source>
        <dbReference type="ARBA" id="ARBA00022840"/>
    </source>
</evidence>
<keyword evidence="6" id="KW-0812">Transmembrane</keyword>
<dbReference type="InterPro" id="IPR011009">
    <property type="entry name" value="Kinase-like_dom_sf"/>
</dbReference>
<dbReference type="InterPro" id="IPR000504">
    <property type="entry name" value="RRM_dom"/>
</dbReference>
<dbReference type="Proteomes" id="UP001498398">
    <property type="component" value="Unassembled WGS sequence"/>
</dbReference>
<protein>
    <recommendedName>
        <fullName evidence="11">Kinase-like protein</fullName>
    </recommendedName>
</protein>
<dbReference type="PROSITE" id="PS50102">
    <property type="entry name" value="RRM"/>
    <property type="match status" value="1"/>
</dbReference>
<keyword evidence="6" id="KW-0472">Membrane</keyword>
<dbReference type="SMART" id="SM00220">
    <property type="entry name" value="S_TKc"/>
    <property type="match status" value="1"/>
</dbReference>
<dbReference type="InterPro" id="IPR012677">
    <property type="entry name" value="Nucleotide-bd_a/b_plait_sf"/>
</dbReference>
<evidence type="ECO:0000256" key="5">
    <source>
        <dbReference type="PROSITE-ProRule" id="PRU10141"/>
    </source>
</evidence>
<sequence length="644" mass="73721">MFHTPPQRLMGDAALEEQRLRSDNDAEDVSANEVNYSLSPEQAQDNINALDIFLSREAQYAIRSIQDGRDTDDFFINSYRRLLRRLRNLSERYELLPAWCTLPVEEYPQLESPHPVGRGGYADVFRGIMASGTYRTRTIALKRLRVHTYENKERARQLFMRETSVWSQLRHPNILPFIAVYINLPHELSIASLWMQYGDIISYISSHPSADVQRLALNVVDGLMFMHSIGVVHGDLKSSNVLVDGWHNACLSDFGLSTFHHTNTMTPRIDSLISAGSLRWSAPEQLLGGGAEPSRAVDVYAFGVLFWELITCRTPYDHVHNDALVLRKVIDGLRPCRSCILEAPGPMSLPVRRSLYDLMSECWCPEPSLRPKMIDPFLRTRLVEATVGGIPITDAIVSGKTRVLLAIQPLLGMLAIGVLSFIRKENPSPSPFLTLVAFSLLLSTIRFAFFPRIRLISFRISLWTGIYYLFQATVRLFTILSVYCTAVSIWFLAADIFTLVFFRAQVEIEGSAWMKINLSIVIWMQLFLSWYPDIGFFVYEVLRRWRRWRMKVWTDSHRDHNRRIYVTKLPSIVTIENIRELFNAAGEVDWISLHKDSSGTGLNHAVLEFKTDEGGETALRTFQDYTMEGKRIQVSRCQVINWGG</sequence>
<keyword evidence="1" id="KW-0808">Transferase</keyword>
<keyword evidence="10" id="KW-1185">Reference proteome</keyword>
<accession>A0ABR1JJX3</accession>
<feature type="transmembrane region" description="Helical" evidence="6">
    <location>
        <begin position="522"/>
        <end position="542"/>
    </location>
</feature>
<name>A0ABR1JJX3_9AGAR</name>
<proteinExistence type="predicted"/>
<dbReference type="SUPFAM" id="SSF56112">
    <property type="entry name" value="Protein kinase-like (PK-like)"/>
    <property type="match status" value="1"/>
</dbReference>
<feature type="transmembrane region" description="Helical" evidence="6">
    <location>
        <begin position="476"/>
        <end position="502"/>
    </location>
</feature>
<evidence type="ECO:0000256" key="6">
    <source>
        <dbReference type="SAM" id="Phobius"/>
    </source>
</evidence>
<dbReference type="PANTHER" id="PTHR44329">
    <property type="entry name" value="SERINE/THREONINE-PROTEIN KINASE TNNI3K-RELATED"/>
    <property type="match status" value="1"/>
</dbReference>
<keyword evidence="2 5" id="KW-0547">Nucleotide-binding</keyword>
<dbReference type="Gene3D" id="3.30.70.330">
    <property type="match status" value="1"/>
</dbReference>
<evidence type="ECO:0000313" key="9">
    <source>
        <dbReference type="EMBL" id="KAK7462868.1"/>
    </source>
</evidence>
<evidence type="ECO:0000256" key="2">
    <source>
        <dbReference type="ARBA" id="ARBA00022741"/>
    </source>
</evidence>
<dbReference type="SMART" id="SM00360">
    <property type="entry name" value="RRM"/>
    <property type="match status" value="1"/>
</dbReference>
<evidence type="ECO:0000256" key="4">
    <source>
        <dbReference type="PROSITE-ProRule" id="PRU00176"/>
    </source>
</evidence>
<organism evidence="9 10">
    <name type="scientific">Marasmiellus scandens</name>
    <dbReference type="NCBI Taxonomy" id="2682957"/>
    <lineage>
        <taxon>Eukaryota</taxon>
        <taxon>Fungi</taxon>
        <taxon>Dikarya</taxon>
        <taxon>Basidiomycota</taxon>
        <taxon>Agaricomycotina</taxon>
        <taxon>Agaricomycetes</taxon>
        <taxon>Agaricomycetidae</taxon>
        <taxon>Agaricales</taxon>
        <taxon>Marasmiineae</taxon>
        <taxon>Omphalotaceae</taxon>
        <taxon>Marasmiellus</taxon>
    </lineage>
</organism>
<evidence type="ECO:0008006" key="11">
    <source>
        <dbReference type="Google" id="ProtNLM"/>
    </source>
</evidence>
<dbReference type="PROSITE" id="PS00108">
    <property type="entry name" value="PROTEIN_KINASE_ST"/>
    <property type="match status" value="1"/>
</dbReference>
<dbReference type="Gene3D" id="1.10.510.10">
    <property type="entry name" value="Transferase(Phosphotransferase) domain 1"/>
    <property type="match status" value="1"/>
</dbReference>
<evidence type="ECO:0000313" key="10">
    <source>
        <dbReference type="Proteomes" id="UP001498398"/>
    </source>
</evidence>
<feature type="binding site" evidence="5">
    <location>
        <position position="142"/>
    </location>
    <ligand>
        <name>ATP</name>
        <dbReference type="ChEBI" id="CHEBI:30616"/>
    </ligand>
</feature>
<feature type="domain" description="RRM" evidence="8">
    <location>
        <begin position="562"/>
        <end position="639"/>
    </location>
</feature>
<dbReference type="EMBL" id="JBANRG010000010">
    <property type="protein sequence ID" value="KAK7462868.1"/>
    <property type="molecule type" value="Genomic_DNA"/>
</dbReference>
<keyword evidence="6" id="KW-1133">Transmembrane helix</keyword>
<evidence type="ECO:0000259" key="7">
    <source>
        <dbReference type="PROSITE" id="PS50011"/>
    </source>
</evidence>
<dbReference type="Pfam" id="PF00076">
    <property type="entry name" value="RRM_1"/>
    <property type="match status" value="1"/>
</dbReference>
<dbReference type="InterPro" id="IPR000719">
    <property type="entry name" value="Prot_kinase_dom"/>
</dbReference>
<dbReference type="PROSITE" id="PS00107">
    <property type="entry name" value="PROTEIN_KINASE_ATP"/>
    <property type="match status" value="1"/>
</dbReference>
<keyword evidence="1" id="KW-0418">Kinase</keyword>
<dbReference type="Pfam" id="PF07714">
    <property type="entry name" value="PK_Tyr_Ser-Thr"/>
    <property type="match status" value="1"/>
</dbReference>
<feature type="transmembrane region" description="Helical" evidence="6">
    <location>
        <begin position="403"/>
        <end position="422"/>
    </location>
</feature>
<evidence type="ECO:0000256" key="1">
    <source>
        <dbReference type="ARBA" id="ARBA00022527"/>
    </source>
</evidence>